<dbReference type="Gene3D" id="1.20.120.1620">
    <property type="match status" value="1"/>
</dbReference>
<keyword evidence="1" id="KW-0732">Signal</keyword>
<proteinExistence type="predicted"/>
<evidence type="ECO:0008006" key="4">
    <source>
        <dbReference type="Google" id="ProtNLM"/>
    </source>
</evidence>
<gene>
    <name evidence="2" type="ORF">D5R55_04800</name>
</gene>
<evidence type="ECO:0000256" key="1">
    <source>
        <dbReference type="SAM" id="SignalP"/>
    </source>
</evidence>
<sequence length="153" mass="17483">MRQNPLLQCVMFWALMFAAQPSHATDTTSSPQAGARTYAQNYKDMVLAECIATAYRNEPSAAMDAGSSASALMDWTDFDLERNPDAGKSLVNRFLARDYRNPIVESEIKGVRFDFLKCLDLYHSRELDDQVKRFVINPKRSYRLDNRSSDRSE</sequence>
<reference evidence="2 3" key="1">
    <citation type="submission" date="2018-12" db="EMBL/GenBank/DDBJ databases">
        <title>Cadmium resistance mechanism in endophytic bacteria Burkholderia cenocepacia YG-3.</title>
        <authorList>
            <person name="Zhang X."/>
            <person name="Wang X."/>
            <person name="Zhu Y."/>
        </authorList>
    </citation>
    <scope>NUCLEOTIDE SEQUENCE [LARGE SCALE GENOMIC DNA]</scope>
    <source>
        <strain evidence="2 3">YG-3</strain>
    </source>
</reference>
<evidence type="ECO:0000313" key="3">
    <source>
        <dbReference type="Proteomes" id="UP000277191"/>
    </source>
</evidence>
<dbReference type="RefSeq" id="WP_126360188.1">
    <property type="nucleotide sequence ID" value="NZ_CP034545.1"/>
</dbReference>
<evidence type="ECO:0000313" key="2">
    <source>
        <dbReference type="EMBL" id="AZQ50383.1"/>
    </source>
</evidence>
<dbReference type="Proteomes" id="UP000277191">
    <property type="component" value="Chromosome 1"/>
</dbReference>
<dbReference type="InterPro" id="IPR038314">
    <property type="entry name" value="T6SS_sf"/>
</dbReference>
<name>A0A3Q9F6S7_9BURK</name>
<dbReference type="Pfam" id="PF16695">
    <property type="entry name" value="Tai4"/>
    <property type="match status" value="1"/>
</dbReference>
<dbReference type="InterPro" id="IPR032032">
    <property type="entry name" value="Tai4"/>
</dbReference>
<dbReference type="EMBL" id="CP034545">
    <property type="protein sequence ID" value="AZQ50383.1"/>
    <property type="molecule type" value="Genomic_DNA"/>
</dbReference>
<feature type="chain" id="PRO_5018786404" description="Type VI secretion system (T6SS) amidase immunity protein Tai4" evidence="1">
    <location>
        <begin position="25"/>
        <end position="153"/>
    </location>
</feature>
<feature type="signal peptide" evidence="1">
    <location>
        <begin position="1"/>
        <end position="24"/>
    </location>
</feature>
<dbReference type="AlphaFoldDB" id="A0A3Q9F6S7"/>
<protein>
    <recommendedName>
        <fullName evidence="4">Type VI secretion system (T6SS) amidase immunity protein Tai4</fullName>
    </recommendedName>
</protein>
<organism evidence="2 3">
    <name type="scientific">Burkholderia cenocepacia</name>
    <dbReference type="NCBI Taxonomy" id="95486"/>
    <lineage>
        <taxon>Bacteria</taxon>
        <taxon>Pseudomonadati</taxon>
        <taxon>Pseudomonadota</taxon>
        <taxon>Betaproteobacteria</taxon>
        <taxon>Burkholderiales</taxon>
        <taxon>Burkholderiaceae</taxon>
        <taxon>Burkholderia</taxon>
        <taxon>Burkholderia cepacia complex</taxon>
    </lineage>
</organism>
<accession>A0A3Q9F6S7</accession>